<name>A0ABY6LM46_9ARAC</name>
<evidence type="ECO:0000313" key="3">
    <source>
        <dbReference type="Proteomes" id="UP001235939"/>
    </source>
</evidence>
<evidence type="ECO:0000313" key="2">
    <source>
        <dbReference type="EMBL" id="UYV81457.1"/>
    </source>
</evidence>
<protein>
    <recommendedName>
        <fullName evidence="1">Mos1 transposase HTH domain-containing protein</fullName>
    </recommendedName>
</protein>
<reference evidence="2 3" key="1">
    <citation type="submission" date="2022-01" db="EMBL/GenBank/DDBJ databases">
        <title>A chromosomal length assembly of Cordylochernes scorpioides.</title>
        <authorList>
            <person name="Zeh D."/>
            <person name="Zeh J."/>
        </authorList>
    </citation>
    <scope>NUCLEOTIDE SEQUENCE [LARGE SCALE GENOMIC DNA]</scope>
    <source>
        <strain evidence="2">IN4F17</strain>
        <tissue evidence="2">Whole Body</tissue>
    </source>
</reference>
<sequence>MSSVTSPSSCFCFAVSSFGTNFAITLFMAKSSVRMECAEKVLMSTSSSFSRIVKRRSDITIAFTLAMTWSFRLVEGRPESGLIYTDLASETDAMSSFEQWANIKFCVKFKKSFTETLALMNEAYEDEKLSRTQVYIWYKRFKNGRKSIADHLRSGRPLTPTTDRNIGQVRDLIVADRKMTIDNISEILGISYGSCQIFLVNI</sequence>
<dbReference type="PANTHER" id="PTHR46060:SF1">
    <property type="entry name" value="MARINER MOS1 TRANSPOSASE-LIKE PROTEIN"/>
    <property type="match status" value="1"/>
</dbReference>
<dbReference type="Proteomes" id="UP001235939">
    <property type="component" value="Chromosome 20"/>
</dbReference>
<dbReference type="InterPro" id="IPR052709">
    <property type="entry name" value="Transposase-MT_Hybrid"/>
</dbReference>
<accession>A0ABY6LM46</accession>
<feature type="domain" description="Mos1 transposase HTH" evidence="1">
    <location>
        <begin position="103"/>
        <end position="144"/>
    </location>
</feature>
<dbReference type="Pfam" id="PF17906">
    <property type="entry name" value="HTH_48"/>
    <property type="match status" value="1"/>
</dbReference>
<keyword evidence="3" id="KW-1185">Reference proteome</keyword>
<organism evidence="2 3">
    <name type="scientific">Cordylochernes scorpioides</name>
    <dbReference type="NCBI Taxonomy" id="51811"/>
    <lineage>
        <taxon>Eukaryota</taxon>
        <taxon>Metazoa</taxon>
        <taxon>Ecdysozoa</taxon>
        <taxon>Arthropoda</taxon>
        <taxon>Chelicerata</taxon>
        <taxon>Arachnida</taxon>
        <taxon>Pseudoscorpiones</taxon>
        <taxon>Cheliferoidea</taxon>
        <taxon>Chernetidae</taxon>
        <taxon>Cordylochernes</taxon>
    </lineage>
</organism>
<dbReference type="Gene3D" id="1.10.10.1450">
    <property type="match status" value="1"/>
</dbReference>
<gene>
    <name evidence="2" type="ORF">LAZ67_20001241</name>
</gene>
<dbReference type="InterPro" id="IPR041426">
    <property type="entry name" value="Mos1_HTH"/>
</dbReference>
<dbReference type="PANTHER" id="PTHR46060">
    <property type="entry name" value="MARINER MOS1 TRANSPOSASE-LIKE PROTEIN"/>
    <property type="match status" value="1"/>
</dbReference>
<dbReference type="EMBL" id="CP092882">
    <property type="protein sequence ID" value="UYV81457.1"/>
    <property type="molecule type" value="Genomic_DNA"/>
</dbReference>
<proteinExistence type="predicted"/>
<evidence type="ECO:0000259" key="1">
    <source>
        <dbReference type="Pfam" id="PF17906"/>
    </source>
</evidence>